<dbReference type="EMBL" id="CALOZG010000035">
    <property type="protein sequence ID" value="CAH4033726.1"/>
    <property type="molecule type" value="Genomic_DNA"/>
</dbReference>
<reference evidence="1" key="1">
    <citation type="submission" date="2022-05" db="EMBL/GenBank/DDBJ databases">
        <authorList>
            <person name="Okamura Y."/>
        </authorList>
    </citation>
    <scope>NUCLEOTIDE SEQUENCE</scope>
</reference>
<sequence length="69" mass="7596">MLYITKALQGVSSGRGRASPCVVSDARAKGSRPAVTEKVQLRVVIVTYTSLHKLPSQLKSPYKFLHKKL</sequence>
<proteinExistence type="predicted"/>
<dbReference type="Proteomes" id="UP001152562">
    <property type="component" value="Unassembled WGS sequence"/>
</dbReference>
<evidence type="ECO:0000313" key="1">
    <source>
        <dbReference type="EMBL" id="CAH4033726.1"/>
    </source>
</evidence>
<dbReference type="AlphaFoldDB" id="A0A9P0TPK6"/>
<keyword evidence="2" id="KW-1185">Reference proteome</keyword>
<gene>
    <name evidence="1" type="ORF">PIBRA_LOCUS9975</name>
</gene>
<name>A0A9P0TPK6_PIEBR</name>
<evidence type="ECO:0000313" key="2">
    <source>
        <dbReference type="Proteomes" id="UP001152562"/>
    </source>
</evidence>
<organism evidence="1 2">
    <name type="scientific">Pieris brassicae</name>
    <name type="common">White butterfly</name>
    <name type="synonym">Large white butterfly</name>
    <dbReference type="NCBI Taxonomy" id="7116"/>
    <lineage>
        <taxon>Eukaryota</taxon>
        <taxon>Metazoa</taxon>
        <taxon>Ecdysozoa</taxon>
        <taxon>Arthropoda</taxon>
        <taxon>Hexapoda</taxon>
        <taxon>Insecta</taxon>
        <taxon>Pterygota</taxon>
        <taxon>Neoptera</taxon>
        <taxon>Endopterygota</taxon>
        <taxon>Lepidoptera</taxon>
        <taxon>Glossata</taxon>
        <taxon>Ditrysia</taxon>
        <taxon>Papilionoidea</taxon>
        <taxon>Pieridae</taxon>
        <taxon>Pierinae</taxon>
        <taxon>Pieris</taxon>
    </lineage>
</organism>
<comment type="caution">
    <text evidence="1">The sequence shown here is derived from an EMBL/GenBank/DDBJ whole genome shotgun (WGS) entry which is preliminary data.</text>
</comment>
<protein>
    <submittedName>
        <fullName evidence="1">Uncharacterized protein</fullName>
    </submittedName>
</protein>
<accession>A0A9P0TPK6</accession>